<dbReference type="Proteomes" id="UP000018936">
    <property type="component" value="Unassembled WGS sequence"/>
</dbReference>
<evidence type="ECO:0000313" key="2">
    <source>
        <dbReference type="Proteomes" id="UP000018936"/>
    </source>
</evidence>
<accession>V8NSD8</accession>
<keyword evidence="2" id="KW-1185">Reference proteome</keyword>
<dbReference type="EMBL" id="AZIM01002070">
    <property type="protein sequence ID" value="ETE64876.1"/>
    <property type="molecule type" value="Genomic_DNA"/>
</dbReference>
<proteinExistence type="predicted"/>
<gene>
    <name evidence="1" type="ORF">L345_09352</name>
</gene>
<protein>
    <submittedName>
        <fullName evidence="1">Uncharacterized protein</fullName>
    </submittedName>
</protein>
<comment type="caution">
    <text evidence="1">The sequence shown here is derived from an EMBL/GenBank/DDBJ whole genome shotgun (WGS) entry which is preliminary data.</text>
</comment>
<dbReference type="AlphaFoldDB" id="V8NSD8"/>
<sequence>MAWNKILSCLFSRVVFHQEQTRIRNGSEEPTTLEQTWSSDTLHSKKHSHVLLKMFLTEKRKKKKSRKFLFVCFIDHPAGSPGPSCVLCLPGDYLRVFAYWQEEPRIQIPLPFCWAAICTCGADSSDNLLRYPRRSVREYFKQTLLLHCYYSNGLQPFRLWQTGGGGGAQGTALRTAGVRAHTAPFVQNYIMEHCQEGKDHTDVRYTQNCPNVGSRFRKGYNYANPVKQQHEHVVGRPSIESTCEQRTALQGCGSLQKAVIKSRDATSTFVLRSLTRGCSVRYGASHSNQ</sequence>
<feature type="non-terminal residue" evidence="1">
    <location>
        <position position="289"/>
    </location>
</feature>
<evidence type="ECO:0000313" key="1">
    <source>
        <dbReference type="EMBL" id="ETE64876.1"/>
    </source>
</evidence>
<name>V8NSD8_OPHHA</name>
<reference evidence="1 2" key="1">
    <citation type="journal article" date="2013" name="Proc. Natl. Acad. Sci. U.S.A.">
        <title>The king cobra genome reveals dynamic gene evolution and adaptation in the snake venom system.</title>
        <authorList>
            <person name="Vonk F.J."/>
            <person name="Casewell N.R."/>
            <person name="Henkel C.V."/>
            <person name="Heimberg A.M."/>
            <person name="Jansen H.J."/>
            <person name="McCleary R.J."/>
            <person name="Kerkkamp H.M."/>
            <person name="Vos R.A."/>
            <person name="Guerreiro I."/>
            <person name="Calvete J.J."/>
            <person name="Wuster W."/>
            <person name="Woods A.E."/>
            <person name="Logan J.M."/>
            <person name="Harrison R.A."/>
            <person name="Castoe T.A."/>
            <person name="de Koning A.P."/>
            <person name="Pollock D.D."/>
            <person name="Yandell M."/>
            <person name="Calderon D."/>
            <person name="Renjifo C."/>
            <person name="Currier R.B."/>
            <person name="Salgado D."/>
            <person name="Pla D."/>
            <person name="Sanz L."/>
            <person name="Hyder A.S."/>
            <person name="Ribeiro J.M."/>
            <person name="Arntzen J.W."/>
            <person name="van den Thillart G.E."/>
            <person name="Boetzer M."/>
            <person name="Pirovano W."/>
            <person name="Dirks R.P."/>
            <person name="Spaink H.P."/>
            <person name="Duboule D."/>
            <person name="McGlinn E."/>
            <person name="Kini R.M."/>
            <person name="Richardson M.K."/>
        </authorList>
    </citation>
    <scope>NUCLEOTIDE SEQUENCE</scope>
    <source>
        <tissue evidence="1">Blood</tissue>
    </source>
</reference>
<organism evidence="1 2">
    <name type="scientific">Ophiophagus hannah</name>
    <name type="common">King cobra</name>
    <name type="synonym">Naja hannah</name>
    <dbReference type="NCBI Taxonomy" id="8665"/>
    <lineage>
        <taxon>Eukaryota</taxon>
        <taxon>Metazoa</taxon>
        <taxon>Chordata</taxon>
        <taxon>Craniata</taxon>
        <taxon>Vertebrata</taxon>
        <taxon>Euteleostomi</taxon>
        <taxon>Lepidosauria</taxon>
        <taxon>Squamata</taxon>
        <taxon>Bifurcata</taxon>
        <taxon>Unidentata</taxon>
        <taxon>Episquamata</taxon>
        <taxon>Toxicofera</taxon>
        <taxon>Serpentes</taxon>
        <taxon>Colubroidea</taxon>
        <taxon>Elapidae</taxon>
        <taxon>Elapinae</taxon>
        <taxon>Ophiophagus</taxon>
    </lineage>
</organism>
<dbReference type="OrthoDB" id="19102at2759"/>